<reference evidence="2 3" key="1">
    <citation type="journal article" date="2018" name="Sci. Rep.">
        <title>Genomic signatures of local adaptation to the degree of environmental predictability in rotifers.</title>
        <authorList>
            <person name="Franch-Gras L."/>
            <person name="Hahn C."/>
            <person name="Garcia-Roger E.M."/>
            <person name="Carmona M.J."/>
            <person name="Serra M."/>
            <person name="Gomez A."/>
        </authorList>
    </citation>
    <scope>NUCLEOTIDE SEQUENCE [LARGE SCALE GENOMIC DNA]</scope>
    <source>
        <strain evidence="2">HYR1</strain>
    </source>
</reference>
<accession>A0A3M7SEK0</accession>
<dbReference type="SUPFAM" id="SSF48726">
    <property type="entry name" value="Immunoglobulin"/>
    <property type="match status" value="1"/>
</dbReference>
<comment type="caution">
    <text evidence="2">The sequence shown here is derived from an EMBL/GenBank/DDBJ whole genome shotgun (WGS) entry which is preliminary data.</text>
</comment>
<dbReference type="OrthoDB" id="8611351at2759"/>
<protein>
    <recommendedName>
        <fullName evidence="1">Ig-like domain-containing protein</fullName>
    </recommendedName>
</protein>
<keyword evidence="3" id="KW-1185">Reference proteome</keyword>
<evidence type="ECO:0000313" key="2">
    <source>
        <dbReference type="EMBL" id="RNA33970.1"/>
    </source>
</evidence>
<dbReference type="InterPro" id="IPR007110">
    <property type="entry name" value="Ig-like_dom"/>
</dbReference>
<dbReference type="AlphaFoldDB" id="A0A3M7SEK0"/>
<organism evidence="2 3">
    <name type="scientific">Brachionus plicatilis</name>
    <name type="common">Marine rotifer</name>
    <name type="synonym">Brachionus muelleri</name>
    <dbReference type="NCBI Taxonomy" id="10195"/>
    <lineage>
        <taxon>Eukaryota</taxon>
        <taxon>Metazoa</taxon>
        <taxon>Spiralia</taxon>
        <taxon>Gnathifera</taxon>
        <taxon>Rotifera</taxon>
        <taxon>Eurotatoria</taxon>
        <taxon>Monogononta</taxon>
        <taxon>Pseudotrocha</taxon>
        <taxon>Ploima</taxon>
        <taxon>Brachionidae</taxon>
        <taxon>Brachionus</taxon>
    </lineage>
</organism>
<dbReference type="EMBL" id="REGN01001547">
    <property type="protein sequence ID" value="RNA33970.1"/>
    <property type="molecule type" value="Genomic_DNA"/>
</dbReference>
<dbReference type="SUPFAM" id="SSF49899">
    <property type="entry name" value="Concanavalin A-like lectins/glucanases"/>
    <property type="match status" value="1"/>
</dbReference>
<name>A0A3M7SEK0_BRAPC</name>
<dbReference type="InterPro" id="IPR013320">
    <property type="entry name" value="ConA-like_dom_sf"/>
</dbReference>
<evidence type="ECO:0000313" key="3">
    <source>
        <dbReference type="Proteomes" id="UP000276133"/>
    </source>
</evidence>
<dbReference type="CDD" id="cd00096">
    <property type="entry name" value="Ig"/>
    <property type="match status" value="1"/>
</dbReference>
<dbReference type="InterPro" id="IPR003599">
    <property type="entry name" value="Ig_sub"/>
</dbReference>
<sequence length="458" mass="53878">MASYHLFKRKLLIFTYASYVPLSTRVKATEFSLKTRIARARTRWTHEKRHTRQNTILPDVKLHWQTETDQIDEGIKIMELNRTQKILIIDSFELRHIGIYTCHVQIKNSIFYEHENWIKFFILNSKFENFYEIRVIYSKLTPNLAYQINSTSNSISIECKNRDQNLTTKWFKLSNMSMQVFEQSKIELDRNKIAKYECSSENDFGTSKITFNNEKNQIYWSEFSSWAKKMPEMVVTLKCPLNSDKIFWFKSGKKLPENNLKNSSYLFINETQFSDQGSYECSTHDFKKVYTIELILSEPIPIMTENSFLLFNISNYLKGDKFSLSISFKPFNLDGIIWSLSKNDENITVSLNNGIVYYDSKQKNSVDVLVKIPKIWNQLKIELFDQEVLLVLNDQNFKIFSGYDVKNIGKNLCLGSENFHHSNFIGIISNLKKTFSFNSKSLSQFNLFIFQHDINTKG</sequence>
<dbReference type="InterPro" id="IPR013783">
    <property type="entry name" value="Ig-like_fold"/>
</dbReference>
<feature type="domain" description="Ig-like" evidence="1">
    <location>
        <begin position="246"/>
        <end position="297"/>
    </location>
</feature>
<feature type="domain" description="Ig-like" evidence="1">
    <location>
        <begin position="142"/>
        <end position="210"/>
    </location>
</feature>
<dbReference type="Proteomes" id="UP000276133">
    <property type="component" value="Unassembled WGS sequence"/>
</dbReference>
<dbReference type="SMART" id="SM00409">
    <property type="entry name" value="IG"/>
    <property type="match status" value="1"/>
</dbReference>
<evidence type="ECO:0000259" key="1">
    <source>
        <dbReference type="PROSITE" id="PS50835"/>
    </source>
</evidence>
<dbReference type="PROSITE" id="PS50835">
    <property type="entry name" value="IG_LIKE"/>
    <property type="match status" value="2"/>
</dbReference>
<dbReference type="InterPro" id="IPR036179">
    <property type="entry name" value="Ig-like_dom_sf"/>
</dbReference>
<dbReference type="Gene3D" id="2.60.40.10">
    <property type="entry name" value="Immunoglobulins"/>
    <property type="match status" value="1"/>
</dbReference>
<dbReference type="Gene3D" id="2.60.120.200">
    <property type="match status" value="1"/>
</dbReference>
<proteinExistence type="predicted"/>
<gene>
    <name evidence="2" type="ORF">BpHYR1_035154</name>
</gene>